<evidence type="ECO:0000313" key="3">
    <source>
        <dbReference type="Proteomes" id="UP000266841"/>
    </source>
</evidence>
<keyword evidence="3" id="KW-1185">Reference proteome</keyword>
<feature type="region of interest" description="Disordered" evidence="1">
    <location>
        <begin position="31"/>
        <end position="75"/>
    </location>
</feature>
<comment type="caution">
    <text evidence="2">The sequence shown here is derived from an EMBL/GenBank/DDBJ whole genome shotgun (WGS) entry which is preliminary data.</text>
</comment>
<feature type="compositionally biased region" description="Basic and acidic residues" evidence="1">
    <location>
        <begin position="37"/>
        <end position="46"/>
    </location>
</feature>
<accession>K0R3M9</accession>
<feature type="compositionally biased region" description="Basic residues" evidence="1">
    <location>
        <begin position="64"/>
        <end position="75"/>
    </location>
</feature>
<organism evidence="2 3">
    <name type="scientific">Thalassiosira oceanica</name>
    <name type="common">Marine diatom</name>
    <dbReference type="NCBI Taxonomy" id="159749"/>
    <lineage>
        <taxon>Eukaryota</taxon>
        <taxon>Sar</taxon>
        <taxon>Stramenopiles</taxon>
        <taxon>Ochrophyta</taxon>
        <taxon>Bacillariophyta</taxon>
        <taxon>Coscinodiscophyceae</taxon>
        <taxon>Thalassiosirophycidae</taxon>
        <taxon>Thalassiosirales</taxon>
        <taxon>Thalassiosiraceae</taxon>
        <taxon>Thalassiosira</taxon>
    </lineage>
</organism>
<sequence length="75" mass="8160">MSKPTELILFLLTGAISPISNLTSEILWKASSSASGEARRMTEPRPDSPVGPAVETHNITTKQNKTKRKRKPNSG</sequence>
<name>K0R3M9_THAOC</name>
<dbReference type="EMBL" id="AGNL01046868">
    <property type="protein sequence ID" value="EJK47523.1"/>
    <property type="molecule type" value="Genomic_DNA"/>
</dbReference>
<gene>
    <name evidence="2" type="ORF">THAOC_33745</name>
</gene>
<reference evidence="2 3" key="1">
    <citation type="journal article" date="2012" name="Genome Biol.">
        <title>Genome and low-iron response of an oceanic diatom adapted to chronic iron limitation.</title>
        <authorList>
            <person name="Lommer M."/>
            <person name="Specht M."/>
            <person name="Roy A.S."/>
            <person name="Kraemer L."/>
            <person name="Andreson R."/>
            <person name="Gutowska M.A."/>
            <person name="Wolf J."/>
            <person name="Bergner S.V."/>
            <person name="Schilhabel M.B."/>
            <person name="Klostermeier U.C."/>
            <person name="Beiko R.G."/>
            <person name="Rosenstiel P."/>
            <person name="Hippler M."/>
            <person name="Laroche J."/>
        </authorList>
    </citation>
    <scope>NUCLEOTIDE SEQUENCE [LARGE SCALE GENOMIC DNA]</scope>
    <source>
        <strain evidence="2 3">CCMP1005</strain>
    </source>
</reference>
<protein>
    <submittedName>
        <fullName evidence="2">Uncharacterized protein</fullName>
    </submittedName>
</protein>
<dbReference type="Proteomes" id="UP000266841">
    <property type="component" value="Unassembled WGS sequence"/>
</dbReference>
<evidence type="ECO:0000313" key="2">
    <source>
        <dbReference type="EMBL" id="EJK47523.1"/>
    </source>
</evidence>
<proteinExistence type="predicted"/>
<evidence type="ECO:0000256" key="1">
    <source>
        <dbReference type="SAM" id="MobiDB-lite"/>
    </source>
</evidence>
<dbReference type="AlphaFoldDB" id="K0R3M9"/>